<sequence>MPASTAWPILLAFGITLLFASLVTSIGVGIAGFLLIACGVVGWAKQCLPEEHHEMIPVKARRFMPSSVRTQVAHIQVSEVHRAFLPVESYAVTSGLRGGIAGGIVMIFPALLYGYLTQHSIWYAVNLLGGAGVAHWTNATTADIAAFHWNGLIAATIIHAAVCTLIGLLYGAMLPMWPRRPVLLGGIIAPLLWTGLLHSILGFVNPTFNARIEWGWFTLSELVFGIVAGLVVMRSGKIRTHQTLPFILRMGIEAKEFKGPTGDGR</sequence>
<evidence type="ECO:0000313" key="3">
    <source>
        <dbReference type="Proteomes" id="UP000534186"/>
    </source>
</evidence>
<evidence type="ECO:0000313" key="2">
    <source>
        <dbReference type="EMBL" id="NYF54148.1"/>
    </source>
</evidence>
<comment type="caution">
    <text evidence="2">The sequence shown here is derived from an EMBL/GenBank/DDBJ whole genome shotgun (WGS) entry which is preliminary data.</text>
</comment>
<reference evidence="2 3" key="1">
    <citation type="submission" date="2020-07" db="EMBL/GenBank/DDBJ databases">
        <title>Genomic Encyclopedia of Type Strains, Phase IV (KMG-V): Genome sequencing to study the core and pangenomes of soil and plant-associated prokaryotes.</title>
        <authorList>
            <person name="Whitman W."/>
        </authorList>
    </citation>
    <scope>NUCLEOTIDE SEQUENCE [LARGE SCALE GENOMIC DNA]</scope>
    <source>
        <strain evidence="2 3">M8UP30</strain>
    </source>
</reference>
<organism evidence="2 3">
    <name type="scientific">Tunturiibacter lichenicola</name>
    <dbReference type="NCBI Taxonomy" id="2051959"/>
    <lineage>
        <taxon>Bacteria</taxon>
        <taxon>Pseudomonadati</taxon>
        <taxon>Acidobacteriota</taxon>
        <taxon>Terriglobia</taxon>
        <taxon>Terriglobales</taxon>
        <taxon>Acidobacteriaceae</taxon>
        <taxon>Tunturiibacter</taxon>
    </lineage>
</organism>
<feature type="transmembrane region" description="Helical" evidence="1">
    <location>
        <begin position="98"/>
        <end position="116"/>
    </location>
</feature>
<feature type="transmembrane region" description="Helical" evidence="1">
    <location>
        <begin position="182"/>
        <end position="202"/>
    </location>
</feature>
<gene>
    <name evidence="2" type="ORF">HDF12_004570</name>
</gene>
<feature type="transmembrane region" description="Helical" evidence="1">
    <location>
        <begin position="214"/>
        <end position="233"/>
    </location>
</feature>
<dbReference type="AlphaFoldDB" id="A0A7Y9T4L8"/>
<dbReference type="Proteomes" id="UP000534186">
    <property type="component" value="Unassembled WGS sequence"/>
</dbReference>
<proteinExistence type="predicted"/>
<dbReference type="Gene3D" id="1.10.287.70">
    <property type="match status" value="1"/>
</dbReference>
<protein>
    <submittedName>
        <fullName evidence="2">Putative membrane protein</fullName>
    </submittedName>
</protein>
<feature type="transmembrane region" description="Helical" evidence="1">
    <location>
        <begin position="147"/>
        <end position="170"/>
    </location>
</feature>
<name>A0A7Y9T4L8_9BACT</name>
<accession>A0A7Y9T4L8</accession>
<dbReference type="EMBL" id="JACCCV010000003">
    <property type="protein sequence ID" value="NYF54148.1"/>
    <property type="molecule type" value="Genomic_DNA"/>
</dbReference>
<keyword evidence="1" id="KW-0812">Transmembrane</keyword>
<keyword evidence="1" id="KW-0472">Membrane</keyword>
<feature type="transmembrane region" description="Helical" evidence="1">
    <location>
        <begin position="6"/>
        <end position="36"/>
    </location>
</feature>
<evidence type="ECO:0000256" key="1">
    <source>
        <dbReference type="SAM" id="Phobius"/>
    </source>
</evidence>
<keyword evidence="1" id="KW-1133">Transmembrane helix</keyword>